<gene>
    <name evidence="1" type="ORF">LTS18_013098</name>
</gene>
<reference evidence="1" key="1">
    <citation type="submission" date="2024-09" db="EMBL/GenBank/DDBJ databases">
        <title>Black Yeasts Isolated from many extreme environments.</title>
        <authorList>
            <person name="Coleine C."/>
            <person name="Stajich J.E."/>
            <person name="Selbmann L."/>
        </authorList>
    </citation>
    <scope>NUCLEOTIDE SEQUENCE</scope>
    <source>
        <strain evidence="1">CCFEE 5737</strain>
    </source>
</reference>
<keyword evidence="2" id="KW-1185">Reference proteome</keyword>
<dbReference type="Proteomes" id="UP001186974">
    <property type="component" value="Unassembled WGS sequence"/>
</dbReference>
<dbReference type="EMBL" id="JAWDJW010000040">
    <property type="protein sequence ID" value="KAK3081901.1"/>
    <property type="molecule type" value="Genomic_DNA"/>
</dbReference>
<organism evidence="1 2">
    <name type="scientific">Coniosporium uncinatum</name>
    <dbReference type="NCBI Taxonomy" id="93489"/>
    <lineage>
        <taxon>Eukaryota</taxon>
        <taxon>Fungi</taxon>
        <taxon>Dikarya</taxon>
        <taxon>Ascomycota</taxon>
        <taxon>Pezizomycotina</taxon>
        <taxon>Dothideomycetes</taxon>
        <taxon>Dothideomycetes incertae sedis</taxon>
        <taxon>Coniosporium</taxon>
    </lineage>
</organism>
<evidence type="ECO:0000313" key="1">
    <source>
        <dbReference type="EMBL" id="KAK3081901.1"/>
    </source>
</evidence>
<evidence type="ECO:0000313" key="2">
    <source>
        <dbReference type="Proteomes" id="UP001186974"/>
    </source>
</evidence>
<protein>
    <submittedName>
        <fullName evidence="1">Uncharacterized protein</fullName>
    </submittedName>
</protein>
<accession>A0ACC3DZ13</accession>
<name>A0ACC3DZ13_9PEZI</name>
<comment type="caution">
    <text evidence="1">The sequence shown here is derived from an EMBL/GenBank/DDBJ whole genome shotgun (WGS) entry which is preliminary data.</text>
</comment>
<sequence>MVQDRNEAKINQDVTRLIVPSSQRLARRGSKQLKKLIESVNEGWNNSIPVTKTRPQPGYAVGFRREVFGELTDTSYFMATYYMHFPFPACGGQ</sequence>
<proteinExistence type="predicted"/>
<feature type="non-terminal residue" evidence="1">
    <location>
        <position position="93"/>
    </location>
</feature>